<comment type="caution">
    <text evidence="1">The sequence shown here is derived from an EMBL/GenBank/DDBJ whole genome shotgun (WGS) entry which is preliminary data.</text>
</comment>
<name>A0A5J4TE93_9EUKA</name>
<feature type="non-terminal residue" evidence="1">
    <location>
        <position position="68"/>
    </location>
</feature>
<protein>
    <recommendedName>
        <fullName evidence="3">SPRY domain-containing protein</fullName>
    </recommendedName>
</protein>
<evidence type="ECO:0008006" key="3">
    <source>
        <dbReference type="Google" id="ProtNLM"/>
    </source>
</evidence>
<reference evidence="1 2" key="1">
    <citation type="submission" date="2019-03" db="EMBL/GenBank/DDBJ databases">
        <title>Single cell metagenomics reveals metabolic interactions within the superorganism composed of flagellate Streblomastix strix and complex community of Bacteroidetes bacteria on its surface.</title>
        <authorList>
            <person name="Treitli S.C."/>
            <person name="Kolisko M."/>
            <person name="Husnik F."/>
            <person name="Keeling P."/>
            <person name="Hampl V."/>
        </authorList>
    </citation>
    <scope>NUCLEOTIDE SEQUENCE [LARGE SCALE GENOMIC DNA]</scope>
    <source>
        <strain evidence="1">ST1C</strain>
    </source>
</reference>
<accession>A0A5J4TE93</accession>
<organism evidence="1 2">
    <name type="scientific">Streblomastix strix</name>
    <dbReference type="NCBI Taxonomy" id="222440"/>
    <lineage>
        <taxon>Eukaryota</taxon>
        <taxon>Metamonada</taxon>
        <taxon>Preaxostyla</taxon>
        <taxon>Oxymonadida</taxon>
        <taxon>Streblomastigidae</taxon>
        <taxon>Streblomastix</taxon>
    </lineage>
</organism>
<gene>
    <name evidence="1" type="ORF">EZS28_048370</name>
</gene>
<sequence length="68" mass="7749">MFFKVGQETIRFNNSGDLAHIISWDNSSPSSPVTGNSPFQCGQRVSVEVDMNQRRAYFFVDGEEQKNF</sequence>
<evidence type="ECO:0000313" key="2">
    <source>
        <dbReference type="Proteomes" id="UP000324800"/>
    </source>
</evidence>
<proteinExistence type="predicted"/>
<evidence type="ECO:0000313" key="1">
    <source>
        <dbReference type="EMBL" id="KAA6356103.1"/>
    </source>
</evidence>
<dbReference type="AlphaFoldDB" id="A0A5J4TE93"/>
<dbReference type="EMBL" id="SNRW01033537">
    <property type="protein sequence ID" value="KAA6356103.1"/>
    <property type="molecule type" value="Genomic_DNA"/>
</dbReference>
<dbReference type="Proteomes" id="UP000324800">
    <property type="component" value="Unassembled WGS sequence"/>
</dbReference>